<dbReference type="OrthoDB" id="9765776at2"/>
<evidence type="ECO:0000313" key="7">
    <source>
        <dbReference type="Proteomes" id="UP000184520"/>
    </source>
</evidence>
<dbReference type="Gene3D" id="3.30.450.20">
    <property type="entry name" value="PAS domain"/>
    <property type="match status" value="2"/>
</dbReference>
<dbReference type="InterPro" id="IPR004089">
    <property type="entry name" value="MCPsignal_dom"/>
</dbReference>
<evidence type="ECO:0000259" key="4">
    <source>
        <dbReference type="PROSITE" id="PS50111"/>
    </source>
</evidence>
<dbReference type="STRING" id="634436.SAMN05216361_2150"/>
<dbReference type="NCBIfam" id="TIGR00229">
    <property type="entry name" value="sensory_box"/>
    <property type="match status" value="1"/>
</dbReference>
<dbReference type="SUPFAM" id="SSF58104">
    <property type="entry name" value="Methyl-accepting chemotaxis protein (MCP) signaling domain"/>
    <property type="match status" value="1"/>
</dbReference>
<dbReference type="GO" id="GO:0007165">
    <property type="term" value="P:signal transduction"/>
    <property type="evidence" value="ECO:0007669"/>
    <property type="project" value="UniProtKB-KW"/>
</dbReference>
<dbReference type="InterPro" id="IPR035965">
    <property type="entry name" value="PAS-like_dom_sf"/>
</dbReference>
<feature type="domain" description="Methyl-accepting transducer" evidence="4">
    <location>
        <begin position="253"/>
        <end position="437"/>
    </location>
</feature>
<dbReference type="AlphaFoldDB" id="A0A1M5JLR2"/>
<proteinExistence type="predicted"/>
<dbReference type="CDD" id="cd00130">
    <property type="entry name" value="PAS"/>
    <property type="match status" value="2"/>
</dbReference>
<evidence type="ECO:0000256" key="2">
    <source>
        <dbReference type="ARBA" id="ARBA00023224"/>
    </source>
</evidence>
<dbReference type="InterPro" id="IPR013655">
    <property type="entry name" value="PAS_fold_3"/>
</dbReference>
<evidence type="ECO:0000259" key="5">
    <source>
        <dbReference type="PROSITE" id="PS50113"/>
    </source>
</evidence>
<evidence type="ECO:0000256" key="3">
    <source>
        <dbReference type="PROSITE-ProRule" id="PRU00284"/>
    </source>
</evidence>
<name>A0A1M5JLR2_9ALTE</name>
<dbReference type="InterPro" id="IPR000014">
    <property type="entry name" value="PAS"/>
</dbReference>
<dbReference type="InterPro" id="IPR000700">
    <property type="entry name" value="PAS-assoc_C"/>
</dbReference>
<comment type="subcellular location">
    <subcellularLocation>
        <location evidence="1">Membrane</location>
    </subcellularLocation>
</comment>
<reference evidence="7" key="1">
    <citation type="submission" date="2016-11" db="EMBL/GenBank/DDBJ databases">
        <authorList>
            <person name="Varghese N."/>
            <person name="Submissions S."/>
        </authorList>
    </citation>
    <scope>NUCLEOTIDE SEQUENCE [LARGE SCALE GENOMIC DNA]</scope>
    <source>
        <strain evidence="7">CGMCC 1.8995</strain>
    </source>
</reference>
<dbReference type="SUPFAM" id="SSF55785">
    <property type="entry name" value="PYP-like sensor domain (PAS domain)"/>
    <property type="match status" value="2"/>
</dbReference>
<evidence type="ECO:0000313" key="6">
    <source>
        <dbReference type="EMBL" id="SHG41200.1"/>
    </source>
</evidence>
<dbReference type="EMBL" id="FQWD01000003">
    <property type="protein sequence ID" value="SHG41200.1"/>
    <property type="molecule type" value="Genomic_DNA"/>
</dbReference>
<dbReference type="InterPro" id="IPR001610">
    <property type="entry name" value="PAC"/>
</dbReference>
<dbReference type="SMART" id="SM00086">
    <property type="entry name" value="PAC"/>
    <property type="match status" value="1"/>
</dbReference>
<dbReference type="Gene3D" id="1.10.287.950">
    <property type="entry name" value="Methyl-accepting chemotaxis protein"/>
    <property type="match status" value="1"/>
</dbReference>
<dbReference type="GO" id="GO:0016020">
    <property type="term" value="C:membrane"/>
    <property type="evidence" value="ECO:0007669"/>
    <property type="project" value="UniProtKB-SubCell"/>
</dbReference>
<dbReference type="PANTHER" id="PTHR32089">
    <property type="entry name" value="METHYL-ACCEPTING CHEMOTAXIS PROTEIN MCPB"/>
    <property type="match status" value="1"/>
</dbReference>
<organism evidence="6 7">
    <name type="scientific">Marisediminitalea aggregata</name>
    <dbReference type="NCBI Taxonomy" id="634436"/>
    <lineage>
        <taxon>Bacteria</taxon>
        <taxon>Pseudomonadati</taxon>
        <taxon>Pseudomonadota</taxon>
        <taxon>Gammaproteobacteria</taxon>
        <taxon>Alteromonadales</taxon>
        <taxon>Alteromonadaceae</taxon>
        <taxon>Marisediminitalea</taxon>
    </lineage>
</organism>
<protein>
    <submittedName>
        <fullName evidence="6">Methyl-accepting chemotaxis protein</fullName>
    </submittedName>
</protein>
<sequence>MFSKSKALADKLQKVSGELSTFKQIFDSVSSEMLHVSMNPKGELTDANELFTSETGLPEHTLKGIPFVDLVPPKARNTEHFKQLQRAITEQLHWSGAVEIDNGTAEHLWLRVIMQPIRDPNGNVFSIDLFASNLTRTINSSRLNENMIKAIKRSTAVIEFTIDGIVLDANENFCKTMGYSLDEVRGKHHRMFCTREEAESAQYADFWKRLKSGEFFVSRYKRLDKQGREIWLEGSYNPIFNAYGELTRCVKFASDITEQVMQERRVAEAADMAYETSRQTGDSSTRGHALMQSTGDMMSALVDKMSQASESIDALNKQSQEISKIIQAIGGIADQTNLLALNAAIEAARAGDQGRGFAVVADEVRELAFRTTKSTDEIVNVVAENSQLAEAAVDSINASRKSAMEALQQLKDTQAVIQEIQDGAELVVGAVSQLTQH</sequence>
<keyword evidence="7" id="KW-1185">Reference proteome</keyword>
<dbReference type="SMART" id="SM00283">
    <property type="entry name" value="MA"/>
    <property type="match status" value="1"/>
</dbReference>
<evidence type="ECO:0000256" key="1">
    <source>
        <dbReference type="ARBA" id="ARBA00004370"/>
    </source>
</evidence>
<dbReference type="PROSITE" id="PS50111">
    <property type="entry name" value="CHEMOTAXIS_TRANSDUC_2"/>
    <property type="match status" value="1"/>
</dbReference>
<dbReference type="PROSITE" id="PS50113">
    <property type="entry name" value="PAC"/>
    <property type="match status" value="1"/>
</dbReference>
<keyword evidence="2 3" id="KW-0807">Transducer</keyword>
<dbReference type="Proteomes" id="UP000184520">
    <property type="component" value="Unassembled WGS sequence"/>
</dbReference>
<dbReference type="Pfam" id="PF00015">
    <property type="entry name" value="MCPsignal"/>
    <property type="match status" value="1"/>
</dbReference>
<dbReference type="GO" id="GO:0006935">
    <property type="term" value="P:chemotaxis"/>
    <property type="evidence" value="ECO:0007669"/>
    <property type="project" value="UniProtKB-ARBA"/>
</dbReference>
<dbReference type="RefSeq" id="WP_073322169.1">
    <property type="nucleotide sequence ID" value="NZ_FQWD01000003.1"/>
</dbReference>
<dbReference type="SMART" id="SM00091">
    <property type="entry name" value="PAS"/>
    <property type="match status" value="2"/>
</dbReference>
<dbReference type="Pfam" id="PF13426">
    <property type="entry name" value="PAS_9"/>
    <property type="match status" value="1"/>
</dbReference>
<accession>A0A1M5JLR2</accession>
<dbReference type="Pfam" id="PF08447">
    <property type="entry name" value="PAS_3"/>
    <property type="match status" value="1"/>
</dbReference>
<feature type="domain" description="PAC" evidence="5">
    <location>
        <begin position="211"/>
        <end position="268"/>
    </location>
</feature>
<dbReference type="PANTHER" id="PTHR32089:SF112">
    <property type="entry name" value="LYSOZYME-LIKE PROTEIN-RELATED"/>
    <property type="match status" value="1"/>
</dbReference>
<gene>
    <name evidence="6" type="ORF">SAMN05216361_2150</name>
</gene>